<organism evidence="3 4">
    <name type="scientific">Phytophthora kernoviae</name>
    <dbReference type="NCBI Taxonomy" id="325452"/>
    <lineage>
        <taxon>Eukaryota</taxon>
        <taxon>Sar</taxon>
        <taxon>Stramenopiles</taxon>
        <taxon>Oomycota</taxon>
        <taxon>Peronosporomycetes</taxon>
        <taxon>Peronosporales</taxon>
        <taxon>Peronosporaceae</taxon>
        <taxon>Phytophthora</taxon>
    </lineage>
</organism>
<dbReference type="Proteomes" id="UP000277300">
    <property type="component" value="Unassembled WGS sequence"/>
</dbReference>
<dbReference type="EMBL" id="MBDO02000037">
    <property type="protein sequence ID" value="RLN66366.1"/>
    <property type="molecule type" value="Genomic_DNA"/>
</dbReference>
<feature type="region of interest" description="Disordered" evidence="1">
    <location>
        <begin position="253"/>
        <end position="295"/>
    </location>
</feature>
<feature type="compositionally biased region" description="Low complexity" evidence="1">
    <location>
        <begin position="1"/>
        <end position="19"/>
    </location>
</feature>
<feature type="region of interest" description="Disordered" evidence="1">
    <location>
        <begin position="1"/>
        <end position="88"/>
    </location>
</feature>
<evidence type="ECO:0000256" key="1">
    <source>
        <dbReference type="SAM" id="MobiDB-lite"/>
    </source>
</evidence>
<proteinExistence type="predicted"/>
<dbReference type="EMBL" id="MBAD02001865">
    <property type="protein sequence ID" value="RLN51391.1"/>
    <property type="molecule type" value="Genomic_DNA"/>
</dbReference>
<dbReference type="AlphaFoldDB" id="A0A3F2RXU0"/>
<feature type="compositionally biased region" description="Polar residues" evidence="1">
    <location>
        <begin position="21"/>
        <end position="42"/>
    </location>
</feature>
<feature type="region of interest" description="Disordered" evidence="1">
    <location>
        <begin position="183"/>
        <end position="232"/>
    </location>
</feature>
<evidence type="ECO:0000313" key="2">
    <source>
        <dbReference type="EMBL" id="RLN51391.1"/>
    </source>
</evidence>
<dbReference type="SUPFAM" id="SSF54160">
    <property type="entry name" value="Chromo domain-like"/>
    <property type="match status" value="1"/>
</dbReference>
<feature type="compositionally biased region" description="Basic and acidic residues" evidence="1">
    <location>
        <begin position="61"/>
        <end position="71"/>
    </location>
</feature>
<dbReference type="InterPro" id="IPR016197">
    <property type="entry name" value="Chromo-like_dom_sf"/>
</dbReference>
<feature type="compositionally biased region" description="Basic and acidic residues" evidence="1">
    <location>
        <begin position="253"/>
        <end position="265"/>
    </location>
</feature>
<reference evidence="4 5" key="1">
    <citation type="submission" date="2018-07" db="EMBL/GenBank/DDBJ databases">
        <title>Genome sequencing of oomycete isolates from Chile give support for New Zealand origin for Phytophthora kernoviae and make available the first Nothophytophthora sp. genome.</title>
        <authorList>
            <person name="Studholme D.J."/>
            <person name="Sanfuentes E."/>
            <person name="Panda P."/>
            <person name="Hill R."/>
            <person name="Sambles C."/>
            <person name="Grant M."/>
            <person name="Williams N.M."/>
            <person name="Mcdougal R.L."/>
        </authorList>
    </citation>
    <scope>NUCLEOTIDE SEQUENCE [LARGE SCALE GENOMIC DNA]</scope>
    <source>
        <strain evidence="3">Chile6</strain>
        <strain evidence="2">Chile7</strain>
    </source>
</reference>
<feature type="compositionally biased region" description="Basic residues" evidence="1">
    <location>
        <begin position="77"/>
        <end position="88"/>
    </location>
</feature>
<evidence type="ECO:0008006" key="6">
    <source>
        <dbReference type="Google" id="ProtNLM"/>
    </source>
</evidence>
<protein>
    <recommendedName>
        <fullName evidence="6">Tudor-knot domain-containing protein</fullName>
    </recommendedName>
</protein>
<dbReference type="CDD" id="cd20104">
    <property type="entry name" value="MBT_PHF20L1-like"/>
    <property type="match status" value="1"/>
</dbReference>
<sequence>MAASLPPSTSSTPTPSGGSKLESQTKSTMTPSPASVPHSQAKSEPPAASKARSAPNLGAEKTTETPVEAKKSATSARRSRNAKPKKKKVKETAQCVGYFVDALDRKMLWGEARIIQCNLSTQKIKVHFMGWSKTYDLWTDPMSITAHGRYAPITMKGPEEKSWDGNMHLFEDMLGTIEEPNFTPIPTPAEPKSKVKLAPVPVNKNRSDKKKASIEKTKTAGPSERTAPKREAADVDVVKKVGSKRSVALAVKMKETNGQKIEQPRDRKRQKQVAAQQTSAAKPTASTTRASKKKVALPPDELPQFRELELDDGTVVDFSKQREKSRMEREMVVFVLEFLVSMLFEELLLPLSLETGLEPALALPLVSPVQSAFFLAYTTA</sequence>
<gene>
    <name evidence="2" type="ORF">BBJ29_000659</name>
    <name evidence="3" type="ORF">BBP00_00002250</name>
</gene>
<comment type="caution">
    <text evidence="3">The sequence shown here is derived from an EMBL/GenBank/DDBJ whole genome shotgun (WGS) entry which is preliminary data.</text>
</comment>
<dbReference type="Proteomes" id="UP000284657">
    <property type="component" value="Unassembled WGS sequence"/>
</dbReference>
<dbReference type="Gene3D" id="2.30.30.140">
    <property type="match status" value="1"/>
</dbReference>
<name>A0A3F2RXU0_9STRA</name>
<evidence type="ECO:0000313" key="4">
    <source>
        <dbReference type="Proteomes" id="UP000277300"/>
    </source>
</evidence>
<evidence type="ECO:0000313" key="3">
    <source>
        <dbReference type="EMBL" id="RLN66366.1"/>
    </source>
</evidence>
<dbReference type="OrthoDB" id="8188861at2759"/>
<evidence type="ECO:0000313" key="5">
    <source>
        <dbReference type="Proteomes" id="UP000284657"/>
    </source>
</evidence>
<feature type="compositionally biased region" description="Polar residues" evidence="1">
    <location>
        <begin position="273"/>
        <end position="289"/>
    </location>
</feature>
<accession>A0A3F2RXU0</accession>